<comment type="caution">
    <text evidence="1">The sequence shown here is derived from an EMBL/GenBank/DDBJ whole genome shotgun (WGS) entry which is preliminary data.</text>
</comment>
<dbReference type="EMBL" id="SRZB01000009">
    <property type="protein sequence ID" value="TGX99224.1"/>
    <property type="molecule type" value="Genomic_DNA"/>
</dbReference>
<evidence type="ECO:0000313" key="2">
    <source>
        <dbReference type="Proteomes" id="UP000307720"/>
    </source>
</evidence>
<proteinExistence type="predicted"/>
<keyword evidence="2" id="KW-1185">Reference proteome</keyword>
<organism evidence="1 2">
    <name type="scientific">Hominisplanchenecus murintestinalis</name>
    <dbReference type="NCBI Taxonomy" id="2941517"/>
    <lineage>
        <taxon>Bacteria</taxon>
        <taxon>Bacillati</taxon>
        <taxon>Bacillota</taxon>
        <taxon>Clostridia</taxon>
        <taxon>Lachnospirales</taxon>
        <taxon>Lachnospiraceae</taxon>
        <taxon>Hominisplanchenecus</taxon>
    </lineage>
</organism>
<reference evidence="1" key="1">
    <citation type="submission" date="2019-04" db="EMBL/GenBank/DDBJ databases">
        <title>Microbes associate with the intestines of laboratory mice.</title>
        <authorList>
            <person name="Navarre W."/>
            <person name="Wong E."/>
            <person name="Huang K."/>
            <person name="Tropini C."/>
            <person name="Ng K."/>
            <person name="Yu B."/>
        </authorList>
    </citation>
    <scope>NUCLEOTIDE SEQUENCE</scope>
    <source>
        <strain evidence="1">NM72_1-8</strain>
    </source>
</reference>
<accession>A0AC61R0F7</accession>
<gene>
    <name evidence="1" type="ORF">E5357_06345</name>
</gene>
<evidence type="ECO:0000313" key="1">
    <source>
        <dbReference type="EMBL" id="TGX99224.1"/>
    </source>
</evidence>
<sequence>MTDSITEIYTERKRTYHDYECEDIVIMKKDYGCSWKDTIKLFHSRTYQGSVYHPKGNTSFAWDKILRNSHIIRFICPEIFMSDTTYQQIEQKINGIKVVLEFPTQPEQTDILHQEIKSILSSVLREQLQKIS</sequence>
<protein>
    <submittedName>
        <fullName evidence="1">Uncharacterized protein</fullName>
    </submittedName>
</protein>
<dbReference type="Proteomes" id="UP000307720">
    <property type="component" value="Unassembled WGS sequence"/>
</dbReference>
<name>A0AC61R0F7_9FIRM</name>